<feature type="coiled-coil region" evidence="2">
    <location>
        <begin position="1237"/>
        <end position="1272"/>
    </location>
</feature>
<keyword evidence="4" id="KW-0472">Membrane</keyword>
<feature type="domain" description="Phage tail tape measure protein" evidence="5">
    <location>
        <begin position="200"/>
        <end position="396"/>
    </location>
</feature>
<dbReference type="Pfam" id="PF10145">
    <property type="entry name" value="PhageMin_Tail"/>
    <property type="match status" value="1"/>
</dbReference>
<dbReference type="RefSeq" id="WP_112118138.1">
    <property type="nucleotide sequence ID" value="NZ_UAQE01000004.1"/>
</dbReference>
<feature type="transmembrane region" description="Helical" evidence="4">
    <location>
        <begin position="579"/>
        <end position="601"/>
    </location>
</feature>
<reference evidence="6 7" key="1">
    <citation type="submission" date="2018-06" db="EMBL/GenBank/DDBJ databases">
        <authorList>
            <consortium name="Pathogen Informatics"/>
            <person name="Doyle S."/>
        </authorList>
    </citation>
    <scope>NUCLEOTIDE SEQUENCE [LARGE SCALE GENOMIC DNA]</scope>
    <source>
        <strain evidence="6 7">NCTC7582</strain>
    </source>
</reference>
<gene>
    <name evidence="6" type="ORF">NCTC7582_03864</name>
</gene>
<keyword evidence="4" id="KW-0812">Transmembrane</keyword>
<keyword evidence="2" id="KW-0175">Coiled coil</keyword>
<dbReference type="EMBL" id="UAQE01000004">
    <property type="protein sequence ID" value="SPU37920.1"/>
    <property type="molecule type" value="Genomic_DNA"/>
</dbReference>
<proteinExistence type="predicted"/>
<keyword evidence="1" id="KW-1188">Viral release from host cell</keyword>
<dbReference type="Proteomes" id="UP000251431">
    <property type="component" value="Unassembled WGS sequence"/>
</dbReference>
<accession>A0A2X1A3A2</accession>
<keyword evidence="4" id="KW-1133">Transmembrane helix</keyword>
<dbReference type="PANTHER" id="PTHR37813">
    <property type="entry name" value="FELS-2 PROPHAGE PROTEIN"/>
    <property type="match status" value="1"/>
</dbReference>
<evidence type="ECO:0000313" key="7">
    <source>
        <dbReference type="Proteomes" id="UP000251431"/>
    </source>
</evidence>
<evidence type="ECO:0000256" key="2">
    <source>
        <dbReference type="SAM" id="Coils"/>
    </source>
</evidence>
<dbReference type="NCBIfam" id="TIGR01760">
    <property type="entry name" value="tape_meas_TP901"/>
    <property type="match status" value="2"/>
</dbReference>
<evidence type="ECO:0000256" key="4">
    <source>
        <dbReference type="SAM" id="Phobius"/>
    </source>
</evidence>
<sequence length="1658" mass="181786">MASIGSLEVSLSLNASNFNGTVAQVNRNMRAMGSELQAIRARGSEYENSLTGLSQKQNVLSRSFDAASIKLQEQRRRYDELVASGTASSAQIERQANAVNQAQTQYNRLERELAEVTEQLRIQSSQWTQVGQRMQEVGGKLSSIGDGLMNVGKKLSMYVTAPIAAMGVGAFKAASDFESAFAGVRKTVDATESEFQFFSDEIRNMSKEIPTAATEIAKVAEAAGQLGIKNDAIIGFTRTMTDMGVATNMSADEAATALARFANITKMSQQDFDKLGSTVVDLGNNFATTESEIIDMALRLAGAGAQIGMSEADILGLATALSSVGIQAEMGGSALSRVMVRMQVAASTGLGKTEELSRKTGMSLRELQMLAANNSMDFTSLADSLGMTNKEMKNIVNAGVDLENFAKVAGMTSKDFKEAFEKDAVGAIGAFVNGLGTAEQAGDSAINMLQEMGITEILLRDSLLRAGNANELFASSIDIANKAWEENAALTNEAEQRYKTTESQLIILKNKVIDLGITLGNILIPVVLSIVEVVGPWIEKFASLSEGTQKLILVLGGIAAAIGPVILVAGALVSSVGAIVSAFGTVALAVGEAGGVVAMLTAKLGFLGPAFSVLTGPIGITVAALSGLAIGAVAFAKHMSNDALPSAERFGKGVSESTKNALNGFFDLSEGASQSVTRMYVSSTEVTSEMAKELTSKFDQMNKQIVEGMKKRNADQLSDLQDFFMFSSALTSEEEQKIMADTERRNEWQLKEQNAMNENVKAIIQKATDEKRELTEREHEIINNYNRMMKENAVRTFSESELEQKVILERMKENASIISAEQAAEVVKNAVKQKEEVIKEANESYEKRIAQIIQMRDETGQINAEQADRMIAEATRAKDQTILLAEEQHQKIVETAQKQADEHVEKVNWETGEMLSKWEVFKNKHSEIFSAVEETYKKITDSLKEVTATAYDYIKTTVNEKLGFVVDFVKEQLDKLKEFWDENGQQILEITKFYYKNLQSNIELALGIIKGIFEIFWPIISALVKFVWETIKLTIGNALDLILGIIQTILKLIQGDWEGAWKSIKVTAENIMNNIVKYFKNIDLFQVAVDIFQGLINGFGSMAEAVWKKAESVAGSIETAIRKKLNTHSPSRVMIAVGQDIGEGLAIGIDSTQERNENAMKELGQLIINATKANQAEVTKIADEAEKKRSKIQADAAKKKLDIEKKLGVDLQKANNTSSSRKKGPTANDTLRVQQLKETANAKLVKLEQDTQEKLKKINDKATADMVKKEEKAASERLTVIKRFIDDKKSTDELSLVTEAHILEESLKLFKDGTKEKIDIQKMYKKVTESIQKEEESINKTYLDNVKKLNDDYIKEEERLTKVYEDEFKKRRDSYYSFAGLFDEVAQRDVSGSALISALQSQVTAFEDWQKNIANLASKGINEGLLAELQEMGPKAGAEIAALNTLTEEQLAEYTELWKTKNEQARTQAETELTGLKQNTEKQINDLRLKTADQLRVYQTEWRNSMIALKGSVKTEMEEMPNIGVFAVSGLIDGMMSKKVELMNAAQTLAAIVTSAFTGALDIHSPSRVMKGYGINIGEGLILGINEMVGKVAGATKRLAKTVTDGTVNSMPSTTTSSTTNNTENNFNLNVTSPKPLDPYETARLSKNSWKEMALQIG</sequence>
<evidence type="ECO:0000313" key="6">
    <source>
        <dbReference type="EMBL" id="SPU37920.1"/>
    </source>
</evidence>
<dbReference type="PANTHER" id="PTHR37813:SF1">
    <property type="entry name" value="FELS-2 PROPHAGE PROTEIN"/>
    <property type="match status" value="1"/>
</dbReference>
<feature type="transmembrane region" description="Helical" evidence="4">
    <location>
        <begin position="613"/>
        <end position="636"/>
    </location>
</feature>
<feature type="transmembrane region" description="Helical" evidence="4">
    <location>
        <begin position="515"/>
        <end position="539"/>
    </location>
</feature>
<organism evidence="6 7">
    <name type="scientific">Lysinibacillus capsici</name>
    <dbReference type="NCBI Taxonomy" id="2115968"/>
    <lineage>
        <taxon>Bacteria</taxon>
        <taxon>Bacillati</taxon>
        <taxon>Bacillota</taxon>
        <taxon>Bacilli</taxon>
        <taxon>Bacillales</taxon>
        <taxon>Bacillaceae</taxon>
        <taxon>Lysinibacillus</taxon>
    </lineage>
</organism>
<feature type="compositionally biased region" description="Low complexity" evidence="3">
    <location>
        <begin position="1609"/>
        <end position="1633"/>
    </location>
</feature>
<evidence type="ECO:0000256" key="1">
    <source>
        <dbReference type="ARBA" id="ARBA00022612"/>
    </source>
</evidence>
<feature type="coiled-coil region" evidence="2">
    <location>
        <begin position="92"/>
        <end position="126"/>
    </location>
</feature>
<feature type="coiled-coil region" evidence="2">
    <location>
        <begin position="750"/>
        <end position="784"/>
    </location>
</feature>
<evidence type="ECO:0000256" key="3">
    <source>
        <dbReference type="SAM" id="MobiDB-lite"/>
    </source>
</evidence>
<feature type="coiled-coil region" evidence="2">
    <location>
        <begin position="1149"/>
        <end position="1202"/>
    </location>
</feature>
<feature type="region of interest" description="Disordered" evidence="3">
    <location>
        <begin position="1606"/>
        <end position="1635"/>
    </location>
</feature>
<name>A0A2X1A3A2_9BACI</name>
<feature type="transmembrane region" description="Helical" evidence="4">
    <location>
        <begin position="551"/>
        <end position="573"/>
    </location>
</feature>
<protein>
    <submittedName>
        <fullName evidence="6">Phage tail tape measure protein, TP901 family</fullName>
    </submittedName>
</protein>
<evidence type="ECO:0000259" key="5">
    <source>
        <dbReference type="Pfam" id="PF10145"/>
    </source>
</evidence>
<dbReference type="InterPro" id="IPR010090">
    <property type="entry name" value="Phage_tape_meas"/>
</dbReference>